<comment type="caution">
    <text evidence="1">The sequence shown here is derived from an EMBL/GenBank/DDBJ whole genome shotgun (WGS) entry which is preliminary data.</text>
</comment>
<dbReference type="Proteomes" id="UP001470230">
    <property type="component" value="Unassembled WGS sequence"/>
</dbReference>
<proteinExistence type="predicted"/>
<reference evidence="1 2" key="1">
    <citation type="submission" date="2024-04" db="EMBL/GenBank/DDBJ databases">
        <title>Tritrichomonas musculus Genome.</title>
        <authorList>
            <person name="Alves-Ferreira E."/>
            <person name="Grigg M."/>
            <person name="Lorenzi H."/>
            <person name="Galac M."/>
        </authorList>
    </citation>
    <scope>NUCLEOTIDE SEQUENCE [LARGE SCALE GENOMIC DNA]</scope>
    <source>
        <strain evidence="1 2">EAF2021</strain>
    </source>
</reference>
<evidence type="ECO:0000313" key="1">
    <source>
        <dbReference type="EMBL" id="KAK8900607.1"/>
    </source>
</evidence>
<organism evidence="1 2">
    <name type="scientific">Tritrichomonas musculus</name>
    <dbReference type="NCBI Taxonomy" id="1915356"/>
    <lineage>
        <taxon>Eukaryota</taxon>
        <taxon>Metamonada</taxon>
        <taxon>Parabasalia</taxon>
        <taxon>Tritrichomonadida</taxon>
        <taxon>Tritrichomonadidae</taxon>
        <taxon>Tritrichomonas</taxon>
    </lineage>
</organism>
<name>A0ABR2LB56_9EUKA</name>
<dbReference type="InterPro" id="IPR016024">
    <property type="entry name" value="ARM-type_fold"/>
</dbReference>
<dbReference type="SUPFAM" id="SSF48371">
    <property type="entry name" value="ARM repeat"/>
    <property type="match status" value="1"/>
</dbReference>
<gene>
    <name evidence="1" type="ORF">M9Y10_002936</name>
</gene>
<accession>A0ABR2LB56</accession>
<keyword evidence="2" id="KW-1185">Reference proteome</keyword>
<protein>
    <submittedName>
        <fullName evidence="1">Uncharacterized protein</fullName>
    </submittedName>
</protein>
<evidence type="ECO:0000313" key="2">
    <source>
        <dbReference type="Proteomes" id="UP001470230"/>
    </source>
</evidence>
<sequence length="456" mass="53228">MFYKEKESFGESNPLISTNLVSQFIDYLVLDDACFDEQNKKSPSFLINDLNIEIQEFHNNYNTFCQNPSDINQNNLFNILLQMRKTLRFISKFYEKHKIFLLEFPYREFFHLASLNNQGINSILFECLSTSIVVDLNFDINDVPQDIIQKVLLFILDYPTLDYSELDPLFSIIEFISILIQNSPQLCGLSISNGLFLVLNDWIQKPSCILALQSIIMTADEKYITNILDYCEELLNSKSTDLVNKSFHCFCIFIHRFGFININNKIKFLLYQKIPMYVATLKSAIELCLLIPCDVQSPPNILSQISDILSNPVNDSEHLILCLKLMIHFSSFWKIIMKKEDIQTILFFGVENKEFEVSIRFAECIIVYHSFIDFPFDLQVFQVCLNFLDSKIYNLCLTKMYEIMTFDASKFPKEISQMINLFTDDAIDLIRNHLYENSNEIAQLILNFLSMESSNE</sequence>
<dbReference type="EMBL" id="JAPFFF010000001">
    <property type="protein sequence ID" value="KAK8900607.1"/>
    <property type="molecule type" value="Genomic_DNA"/>
</dbReference>